<dbReference type="EMBL" id="MUZQ01000239">
    <property type="protein sequence ID" value="OWK54435.1"/>
    <property type="molecule type" value="Genomic_DNA"/>
</dbReference>
<comment type="caution">
    <text evidence="1">The sequence shown here is derived from an EMBL/GenBank/DDBJ whole genome shotgun (WGS) entry which is preliminary data.</text>
</comment>
<protein>
    <submittedName>
        <fullName evidence="1">Uncharacterized protein</fullName>
    </submittedName>
</protein>
<sequence length="62" mass="6679">MELEVSARGGQWIGFPRADIGVSLLSPPPHSCQDQEEQGQCEVQGALQPVPLHPGHHRQGEG</sequence>
<dbReference type="Proteomes" id="UP000197619">
    <property type="component" value="Unassembled WGS sequence"/>
</dbReference>
<reference evidence="1 2" key="1">
    <citation type="submission" date="2017-05" db="EMBL/GenBank/DDBJ databases">
        <title>Genome of assembly of the Bengalese finch, Lonchura striata domestica.</title>
        <authorList>
            <person name="Colquitt B.M."/>
            <person name="Brainard M.S."/>
        </authorList>
    </citation>
    <scope>NUCLEOTIDE SEQUENCE [LARGE SCALE GENOMIC DNA]</scope>
    <source>
        <strain evidence="1">White83orange57</strain>
    </source>
</reference>
<name>A0A218UL10_9PASE</name>
<accession>A0A218UL10</accession>
<dbReference type="AlphaFoldDB" id="A0A218UL10"/>
<keyword evidence="2" id="KW-1185">Reference proteome</keyword>
<proteinExistence type="predicted"/>
<gene>
    <name evidence="1" type="ORF">RLOC_00001690</name>
</gene>
<evidence type="ECO:0000313" key="2">
    <source>
        <dbReference type="Proteomes" id="UP000197619"/>
    </source>
</evidence>
<organism evidence="1 2">
    <name type="scientific">Lonchura striata</name>
    <name type="common">white-rumped munia</name>
    <dbReference type="NCBI Taxonomy" id="40157"/>
    <lineage>
        <taxon>Eukaryota</taxon>
        <taxon>Metazoa</taxon>
        <taxon>Chordata</taxon>
        <taxon>Craniata</taxon>
        <taxon>Vertebrata</taxon>
        <taxon>Euteleostomi</taxon>
        <taxon>Archelosauria</taxon>
        <taxon>Archosauria</taxon>
        <taxon>Dinosauria</taxon>
        <taxon>Saurischia</taxon>
        <taxon>Theropoda</taxon>
        <taxon>Coelurosauria</taxon>
        <taxon>Aves</taxon>
        <taxon>Neognathae</taxon>
        <taxon>Neoaves</taxon>
        <taxon>Telluraves</taxon>
        <taxon>Australaves</taxon>
        <taxon>Passeriformes</taxon>
        <taxon>Passeroidea</taxon>
        <taxon>Estrildidae</taxon>
        <taxon>Estrildinae</taxon>
        <taxon>Lonchura</taxon>
    </lineage>
</organism>
<evidence type="ECO:0000313" key="1">
    <source>
        <dbReference type="EMBL" id="OWK54435.1"/>
    </source>
</evidence>